<accession>A0A919HC17</accession>
<sequence>MSTAAEVEKAQAIITAYGEAFAKAGAAAYLGPREKLAETIARITLEFFEDPEWQPQLLEAVRIAVASDEGAEPMRKLFSAQVFAQAGVALDEDPLSIDELAGKLSIKAIAINASASQLWGVFLWRYVLRVEPIASASVDEIVELLTPTVERYIIG</sequence>
<keyword evidence="3" id="KW-1185">Reference proteome</keyword>
<evidence type="ECO:0000313" key="2">
    <source>
        <dbReference type="EMBL" id="GHI90308.1"/>
    </source>
</evidence>
<dbReference type="OrthoDB" id="3210235at2"/>
<dbReference type="Gene3D" id="1.10.357.10">
    <property type="entry name" value="Tetracycline Repressor, domain 2"/>
    <property type="match status" value="1"/>
</dbReference>
<dbReference type="Proteomes" id="UP000600026">
    <property type="component" value="Unassembled WGS sequence"/>
</dbReference>
<dbReference type="RefSeq" id="WP_031147433.1">
    <property type="nucleotide sequence ID" value="NZ_BNEE01000008.1"/>
</dbReference>
<evidence type="ECO:0000259" key="1">
    <source>
        <dbReference type="Pfam" id="PF17920"/>
    </source>
</evidence>
<gene>
    <name evidence="2" type="ORF">Sxan_76720</name>
</gene>
<dbReference type="SUPFAM" id="SSF48498">
    <property type="entry name" value="Tetracyclin repressor-like, C-terminal domain"/>
    <property type="match status" value="1"/>
</dbReference>
<dbReference type="InterPro" id="IPR036271">
    <property type="entry name" value="Tet_transcr_reg_TetR-rel_C_sf"/>
</dbReference>
<dbReference type="InterPro" id="IPR041678">
    <property type="entry name" value="TetR_C_16"/>
</dbReference>
<feature type="domain" description="Tetracyclin repressor-like C-terminal" evidence="1">
    <location>
        <begin position="34"/>
        <end position="153"/>
    </location>
</feature>
<reference evidence="2" key="1">
    <citation type="submission" date="2020-09" db="EMBL/GenBank/DDBJ databases">
        <title>Whole genome shotgun sequence of Streptomyces xanthophaeus NBRC 12829.</title>
        <authorList>
            <person name="Komaki H."/>
            <person name="Tamura T."/>
        </authorList>
    </citation>
    <scope>NUCLEOTIDE SEQUENCE</scope>
    <source>
        <strain evidence="2">NBRC 12829</strain>
    </source>
</reference>
<name>A0A919HC17_9ACTN</name>
<dbReference type="EMBL" id="BNEE01000008">
    <property type="protein sequence ID" value="GHI90308.1"/>
    <property type="molecule type" value="Genomic_DNA"/>
</dbReference>
<comment type="caution">
    <text evidence="2">The sequence shown here is derived from an EMBL/GenBank/DDBJ whole genome shotgun (WGS) entry which is preliminary data.</text>
</comment>
<dbReference type="AlphaFoldDB" id="A0A919HC17"/>
<evidence type="ECO:0000313" key="3">
    <source>
        <dbReference type="Proteomes" id="UP000600026"/>
    </source>
</evidence>
<dbReference type="Pfam" id="PF17920">
    <property type="entry name" value="TetR_C_16"/>
    <property type="match status" value="1"/>
</dbReference>
<proteinExistence type="predicted"/>
<protein>
    <recommendedName>
        <fullName evidence="1">Tetracyclin repressor-like C-terminal domain-containing protein</fullName>
    </recommendedName>
</protein>
<organism evidence="2 3">
    <name type="scientific">Streptomyces xanthophaeus</name>
    <dbReference type="NCBI Taxonomy" id="67385"/>
    <lineage>
        <taxon>Bacteria</taxon>
        <taxon>Bacillati</taxon>
        <taxon>Actinomycetota</taxon>
        <taxon>Actinomycetes</taxon>
        <taxon>Kitasatosporales</taxon>
        <taxon>Streptomycetaceae</taxon>
        <taxon>Streptomyces</taxon>
    </lineage>
</organism>